<feature type="transmembrane region" description="Helical" evidence="1">
    <location>
        <begin position="72"/>
        <end position="93"/>
    </location>
</feature>
<evidence type="ECO:0000313" key="3">
    <source>
        <dbReference type="Proteomes" id="UP000031036"/>
    </source>
</evidence>
<dbReference type="STRING" id="6265.A0A0B2VI32"/>
<comment type="caution">
    <text evidence="2">The sequence shown here is derived from an EMBL/GenBank/DDBJ whole genome shotgun (WGS) entry which is preliminary data.</text>
</comment>
<keyword evidence="3" id="KW-1185">Reference proteome</keyword>
<evidence type="ECO:0000313" key="2">
    <source>
        <dbReference type="EMBL" id="KHN83161.1"/>
    </source>
</evidence>
<dbReference type="EMBL" id="JPKZ01001215">
    <property type="protein sequence ID" value="KHN83161.1"/>
    <property type="molecule type" value="Genomic_DNA"/>
</dbReference>
<reference evidence="2 3" key="1">
    <citation type="submission" date="2014-11" db="EMBL/GenBank/DDBJ databases">
        <title>Genetic blueprint of the zoonotic pathogen Toxocara canis.</title>
        <authorList>
            <person name="Zhu X.-Q."/>
            <person name="Korhonen P.K."/>
            <person name="Cai H."/>
            <person name="Young N.D."/>
            <person name="Nejsum P."/>
            <person name="von Samson-Himmelstjerna G."/>
            <person name="Boag P.R."/>
            <person name="Tan P."/>
            <person name="Li Q."/>
            <person name="Min J."/>
            <person name="Yang Y."/>
            <person name="Wang X."/>
            <person name="Fang X."/>
            <person name="Hall R.S."/>
            <person name="Hofmann A."/>
            <person name="Sternberg P.W."/>
            <person name="Jex A.R."/>
            <person name="Gasser R.B."/>
        </authorList>
    </citation>
    <scope>NUCLEOTIDE SEQUENCE [LARGE SCALE GENOMIC DNA]</scope>
    <source>
        <strain evidence="2">PN_DK_2014</strain>
    </source>
</reference>
<dbReference type="OrthoDB" id="5873812at2759"/>
<dbReference type="AlphaFoldDB" id="A0A0B2VI32"/>
<feature type="transmembrane region" description="Helical" evidence="1">
    <location>
        <begin position="169"/>
        <end position="187"/>
    </location>
</feature>
<gene>
    <name evidence="2" type="ORF">Tcan_15902</name>
</gene>
<protein>
    <submittedName>
        <fullName evidence="2">Uncharacterized protein</fullName>
    </submittedName>
</protein>
<keyword evidence="1" id="KW-0472">Membrane</keyword>
<name>A0A0B2VI32_TOXCA</name>
<accession>A0A0B2VI32</accession>
<proteinExistence type="predicted"/>
<feature type="transmembrane region" description="Helical" evidence="1">
    <location>
        <begin position="105"/>
        <end position="126"/>
    </location>
</feature>
<evidence type="ECO:0000256" key="1">
    <source>
        <dbReference type="SAM" id="Phobius"/>
    </source>
</evidence>
<sequence length="306" mass="34281">MKWVIGGVELHPRPYTPYWILVSLFVAQTTAVCFTHCLTARLALCDTLFLVLALNSKGFVCSENACGVWRSASIVAFEGLMFVNFTHAAQMLIERHDEGVHLRGIYIGLTLLDILIKLVLMCAQMMPNIYVGHVSNILLHFSSTSATLAVAILDYFGHEDGLILKADPMFTLITSAILAMIALPAFFRSVPLLCGDVPSNFKVDEFKAEINAKFCSTYCQHIHVYRRWPTDSFDAFLSVVHRCSTSEPNWEECAQRNIIKIQNEIRSVLTKAGAREVTVEPLIVEETSSASWYRCVNQSCRNKSCC</sequence>
<organism evidence="2 3">
    <name type="scientific">Toxocara canis</name>
    <name type="common">Canine roundworm</name>
    <dbReference type="NCBI Taxonomy" id="6265"/>
    <lineage>
        <taxon>Eukaryota</taxon>
        <taxon>Metazoa</taxon>
        <taxon>Ecdysozoa</taxon>
        <taxon>Nematoda</taxon>
        <taxon>Chromadorea</taxon>
        <taxon>Rhabditida</taxon>
        <taxon>Spirurina</taxon>
        <taxon>Ascaridomorpha</taxon>
        <taxon>Ascaridoidea</taxon>
        <taxon>Toxocaridae</taxon>
        <taxon>Toxocara</taxon>
    </lineage>
</organism>
<keyword evidence="1" id="KW-0812">Transmembrane</keyword>
<dbReference type="Proteomes" id="UP000031036">
    <property type="component" value="Unassembled WGS sequence"/>
</dbReference>
<feature type="transmembrane region" description="Helical" evidence="1">
    <location>
        <begin position="138"/>
        <end position="157"/>
    </location>
</feature>
<keyword evidence="1" id="KW-1133">Transmembrane helix</keyword>
<feature type="transmembrane region" description="Helical" evidence="1">
    <location>
        <begin position="18"/>
        <end position="35"/>
    </location>
</feature>
<dbReference type="OMA" id="DHVHASC"/>